<gene>
    <name evidence="3" type="primary">mta_3</name>
    <name evidence="3" type="ORF">lpari_02343</name>
</gene>
<dbReference type="InterPro" id="IPR009061">
    <property type="entry name" value="DNA-bd_dom_put_sf"/>
</dbReference>
<evidence type="ECO:0000259" key="2">
    <source>
        <dbReference type="PROSITE" id="PS50937"/>
    </source>
</evidence>
<keyword evidence="4" id="KW-1185">Reference proteome</keyword>
<dbReference type="SUPFAM" id="SSF46955">
    <property type="entry name" value="Putative DNA-binding domain"/>
    <property type="match status" value="1"/>
</dbReference>
<dbReference type="InterPro" id="IPR000551">
    <property type="entry name" value="MerR-type_HTH_dom"/>
</dbReference>
<name>A0A1E5JQ56_9GAMM</name>
<dbReference type="OrthoDB" id="9808480at2"/>
<sequence>MKQWYAKEFSRLTQVSVRTLHHYDKIGLLKPSLRLSNRYRLYSECDLSKLQQIIALKFFGFELAQIKQLLAHNASILENLGMQAKFLQQKAEALLQASKILNQVTANCGKEMSIPWEQIIQLIEVYRMTQQLENSWIKEVFNPEELEQYAQFEANLKFRFNEKEKQQFESSWSNLVNEVKDNLHHDPKSAIGVSLAKQCMDLINNLYGKENAHLRTTKWEKGFKEGKGLEDHGLTFEIVHWLDQAIDAYWYQRLYDVLAKINKLPSTELLALWNKLLEEMYGKASESKVTIYEVLIHDELVSKEAKEWLKKIST</sequence>
<dbReference type="InterPro" id="IPR047057">
    <property type="entry name" value="MerR_fam"/>
</dbReference>
<dbReference type="RefSeq" id="WP_058517111.1">
    <property type="nucleotide sequence ID" value="NZ_CAAAIE010000005.1"/>
</dbReference>
<proteinExistence type="predicted"/>
<dbReference type="PATRIC" id="fig|45071.6.peg.1309"/>
<comment type="caution">
    <text evidence="3">The sequence shown here is derived from an EMBL/GenBank/DDBJ whole genome shotgun (WGS) entry which is preliminary data.</text>
</comment>
<organism evidence="3 4">
    <name type="scientific">Legionella parisiensis</name>
    <dbReference type="NCBI Taxonomy" id="45071"/>
    <lineage>
        <taxon>Bacteria</taxon>
        <taxon>Pseudomonadati</taxon>
        <taxon>Pseudomonadota</taxon>
        <taxon>Gammaproteobacteria</taxon>
        <taxon>Legionellales</taxon>
        <taxon>Legionellaceae</taxon>
        <taxon>Legionella</taxon>
    </lineage>
</organism>
<dbReference type="GO" id="GO:0003677">
    <property type="term" value="F:DNA binding"/>
    <property type="evidence" value="ECO:0007669"/>
    <property type="project" value="UniProtKB-KW"/>
</dbReference>
<dbReference type="Pfam" id="PF13411">
    <property type="entry name" value="MerR_1"/>
    <property type="match status" value="1"/>
</dbReference>
<reference evidence="3 4" key="1">
    <citation type="submission" date="2016-02" db="EMBL/GenBank/DDBJ databases">
        <title>Secondary metabolites in Legionella.</title>
        <authorList>
            <person name="Tobias N.J."/>
            <person name="Bode H.B."/>
        </authorList>
    </citation>
    <scope>NUCLEOTIDE SEQUENCE [LARGE SCALE GENOMIC DNA]</scope>
    <source>
        <strain evidence="3 4">DSM 19216</strain>
    </source>
</reference>
<keyword evidence="1" id="KW-0238">DNA-binding</keyword>
<dbReference type="AlphaFoldDB" id="A0A1E5JQ56"/>
<protein>
    <submittedName>
        <fullName evidence="3">HTH-type transcriptional activator mta</fullName>
    </submittedName>
</protein>
<dbReference type="PANTHER" id="PTHR30204:SF96">
    <property type="entry name" value="CHROMOSOME-ANCHORING PROTEIN RACA"/>
    <property type="match status" value="1"/>
</dbReference>
<dbReference type="STRING" id="45071.Lpar_1212"/>
<evidence type="ECO:0000256" key="1">
    <source>
        <dbReference type="ARBA" id="ARBA00023125"/>
    </source>
</evidence>
<dbReference type="PROSITE" id="PS50937">
    <property type="entry name" value="HTH_MERR_2"/>
    <property type="match status" value="1"/>
</dbReference>
<feature type="domain" description="HTH merR-type" evidence="2">
    <location>
        <begin position="7"/>
        <end position="72"/>
    </location>
</feature>
<evidence type="ECO:0000313" key="3">
    <source>
        <dbReference type="EMBL" id="OEH46672.1"/>
    </source>
</evidence>
<dbReference type="GO" id="GO:0003700">
    <property type="term" value="F:DNA-binding transcription factor activity"/>
    <property type="evidence" value="ECO:0007669"/>
    <property type="project" value="InterPro"/>
</dbReference>
<dbReference type="SMART" id="SM00422">
    <property type="entry name" value="HTH_MERR"/>
    <property type="match status" value="1"/>
</dbReference>
<accession>A0A1E5JQ56</accession>
<dbReference type="CDD" id="cd01106">
    <property type="entry name" value="HTH_TipAL-Mta"/>
    <property type="match status" value="1"/>
</dbReference>
<evidence type="ECO:0000313" key="4">
    <source>
        <dbReference type="Proteomes" id="UP000095229"/>
    </source>
</evidence>
<dbReference type="EMBL" id="LSOG01000063">
    <property type="protein sequence ID" value="OEH46672.1"/>
    <property type="molecule type" value="Genomic_DNA"/>
</dbReference>
<dbReference type="PANTHER" id="PTHR30204">
    <property type="entry name" value="REDOX-CYCLING DRUG-SENSING TRANSCRIPTIONAL ACTIVATOR SOXR"/>
    <property type="match status" value="1"/>
</dbReference>
<dbReference type="Gene3D" id="1.10.1660.10">
    <property type="match status" value="1"/>
</dbReference>
<dbReference type="Proteomes" id="UP000095229">
    <property type="component" value="Unassembled WGS sequence"/>
</dbReference>